<name>A0ABP1RT66_9HEXA</name>
<evidence type="ECO:0000256" key="1">
    <source>
        <dbReference type="SAM" id="Phobius"/>
    </source>
</evidence>
<organism evidence="2 3">
    <name type="scientific">Orchesella dallaii</name>
    <dbReference type="NCBI Taxonomy" id="48710"/>
    <lineage>
        <taxon>Eukaryota</taxon>
        <taxon>Metazoa</taxon>
        <taxon>Ecdysozoa</taxon>
        <taxon>Arthropoda</taxon>
        <taxon>Hexapoda</taxon>
        <taxon>Collembola</taxon>
        <taxon>Entomobryomorpha</taxon>
        <taxon>Entomobryoidea</taxon>
        <taxon>Orchesellidae</taxon>
        <taxon>Orchesellinae</taxon>
        <taxon>Orchesella</taxon>
    </lineage>
</organism>
<keyword evidence="3" id="KW-1185">Reference proteome</keyword>
<dbReference type="Proteomes" id="UP001642540">
    <property type="component" value="Unassembled WGS sequence"/>
</dbReference>
<feature type="transmembrane region" description="Helical" evidence="1">
    <location>
        <begin position="166"/>
        <end position="182"/>
    </location>
</feature>
<feature type="transmembrane region" description="Helical" evidence="1">
    <location>
        <begin position="82"/>
        <end position="101"/>
    </location>
</feature>
<proteinExistence type="predicted"/>
<accession>A0ABP1RT66</accession>
<dbReference type="EMBL" id="CAXLJM020000107">
    <property type="protein sequence ID" value="CAL8134960.1"/>
    <property type="molecule type" value="Genomic_DNA"/>
</dbReference>
<sequence length="321" mass="36959">MAYAAAYLKVQVLFQNIMKMPLFYSPSDHRFHFREGGFNNWRKMPVWNFGKLCYILAWLGTTILLSSMIYRGSWSNNVVQCVIYFTINTLCILALVTVWTMENRGRGHCWLFNQQFAAIGIRKSKFSLRKCASFQQYNFVYATCLAFAPGPFIAAISAFVVDFTPVEVILFPLPAQYFPIILRKVIGSLLNAISMLVGTITCLSILLAAVASEEAIQILFKGLKPSSQNSIKNQQRQKETIHFTQYFHRFHHLHIEITQIYGFSVAVALIVSIIIGVIGSFAAKLRMKYLDFIAFWKRKLCKRIERQELRSCYPLALRKMR</sequence>
<reference evidence="2 3" key="1">
    <citation type="submission" date="2024-08" db="EMBL/GenBank/DDBJ databases">
        <authorList>
            <person name="Cucini C."/>
            <person name="Frati F."/>
        </authorList>
    </citation>
    <scope>NUCLEOTIDE SEQUENCE [LARGE SCALE GENOMIC DNA]</scope>
</reference>
<feature type="transmembrane region" description="Helical" evidence="1">
    <location>
        <begin position="260"/>
        <end position="283"/>
    </location>
</feature>
<comment type="caution">
    <text evidence="2">The sequence shown here is derived from an EMBL/GenBank/DDBJ whole genome shotgun (WGS) entry which is preliminary data.</text>
</comment>
<protein>
    <submittedName>
        <fullName evidence="2">Uncharacterized protein</fullName>
    </submittedName>
</protein>
<keyword evidence="1" id="KW-0472">Membrane</keyword>
<evidence type="ECO:0000313" key="2">
    <source>
        <dbReference type="EMBL" id="CAL8134960.1"/>
    </source>
</evidence>
<keyword evidence="1" id="KW-1133">Transmembrane helix</keyword>
<gene>
    <name evidence="2" type="ORF">ODALV1_LOCUS25766</name>
</gene>
<feature type="transmembrane region" description="Helical" evidence="1">
    <location>
        <begin position="52"/>
        <end position="70"/>
    </location>
</feature>
<evidence type="ECO:0000313" key="3">
    <source>
        <dbReference type="Proteomes" id="UP001642540"/>
    </source>
</evidence>
<feature type="transmembrane region" description="Helical" evidence="1">
    <location>
        <begin position="189"/>
        <end position="211"/>
    </location>
</feature>
<feature type="transmembrane region" description="Helical" evidence="1">
    <location>
        <begin position="139"/>
        <end position="160"/>
    </location>
</feature>
<keyword evidence="1" id="KW-0812">Transmembrane</keyword>